<dbReference type="GeneTree" id="ENSGT00390000018665"/>
<reference evidence="11" key="1">
    <citation type="submission" date="2025-08" db="UniProtKB">
        <authorList>
            <consortium name="Ensembl"/>
        </authorList>
    </citation>
    <scope>IDENTIFICATION</scope>
</reference>
<dbReference type="GO" id="GO:0000444">
    <property type="term" value="C:MIS12/MIND type complex"/>
    <property type="evidence" value="ECO:0007669"/>
    <property type="project" value="TreeGrafter"/>
</dbReference>
<evidence type="ECO:0000256" key="1">
    <source>
        <dbReference type="ARBA" id="ARBA00004629"/>
    </source>
</evidence>
<keyword evidence="9" id="KW-0131">Cell cycle</keyword>
<sequence>MARETMSGMEIVEADKEEMSRFSSSSLKLYEAQFFGFTPQTCMERIYSSFHECLCDILASVEKVCVSELVKGQPNSAEESVRSRARDCTRQLQLFLEKRFKQLAERMEALLMSRCFIIPPNVLLPEDQSHQKYPQDIEEVLKLESSLADLHRAYEAEVCAREALLAELEEQREVQEQLDDILAWIREMQAAWAKEGNGNFQETFSLVMESIRKLQRAVKEILVHSKTLN</sequence>
<keyword evidence="4" id="KW-0158">Chromosome</keyword>
<keyword evidence="6" id="KW-0498">Mitosis</keyword>
<dbReference type="InterPro" id="IPR008685">
    <property type="entry name" value="Centromere_Mis12"/>
</dbReference>
<evidence type="ECO:0000313" key="11">
    <source>
        <dbReference type="Ensembl" id="ENSCVAP00000008718.1"/>
    </source>
</evidence>
<keyword evidence="7" id="KW-0995">Kinetochore</keyword>
<dbReference type="KEGG" id="cvg:107092138"/>
<dbReference type="STRING" id="28743.ENSCVAP00000008718"/>
<dbReference type="AlphaFoldDB" id="A0A3Q2CSX1"/>
<evidence type="ECO:0000256" key="7">
    <source>
        <dbReference type="ARBA" id="ARBA00022838"/>
    </source>
</evidence>
<evidence type="ECO:0000256" key="5">
    <source>
        <dbReference type="ARBA" id="ARBA00022618"/>
    </source>
</evidence>
<comment type="similarity">
    <text evidence="2">Belongs to the mis12 family.</text>
</comment>
<keyword evidence="5" id="KW-0132">Cell division</keyword>
<dbReference type="Pfam" id="PF05859">
    <property type="entry name" value="Mis12"/>
    <property type="match status" value="1"/>
</dbReference>
<dbReference type="GO" id="GO:0000070">
    <property type="term" value="P:mitotic sister chromatid segregation"/>
    <property type="evidence" value="ECO:0007669"/>
    <property type="project" value="TreeGrafter"/>
</dbReference>
<dbReference type="PANTHER" id="PTHR14527:SF2">
    <property type="entry name" value="PROTEIN MIS12 HOMOLOG"/>
    <property type="match status" value="1"/>
</dbReference>
<evidence type="ECO:0000256" key="2">
    <source>
        <dbReference type="ARBA" id="ARBA00008643"/>
    </source>
</evidence>
<comment type="subcellular location">
    <subcellularLocation>
        <location evidence="1">Chromosome</location>
        <location evidence="1">Centromere</location>
        <location evidence="1">Kinetochore</location>
    </subcellularLocation>
</comment>
<dbReference type="CTD" id="79003"/>
<evidence type="ECO:0000256" key="4">
    <source>
        <dbReference type="ARBA" id="ARBA00022454"/>
    </source>
</evidence>
<keyword evidence="8" id="KW-0175">Coiled coil</keyword>
<evidence type="ECO:0000256" key="8">
    <source>
        <dbReference type="ARBA" id="ARBA00023054"/>
    </source>
</evidence>
<proteinExistence type="inferred from homology"/>
<dbReference type="GO" id="GO:0051382">
    <property type="term" value="P:kinetochore assembly"/>
    <property type="evidence" value="ECO:0007669"/>
    <property type="project" value="TreeGrafter"/>
</dbReference>
<protein>
    <recommendedName>
        <fullName evidence="3">Protein MIS12 homolog</fullName>
    </recommendedName>
</protein>
<dbReference type="OrthoDB" id="1884855at2759"/>
<dbReference type="Ensembl" id="ENSCVAT00000001148.1">
    <property type="protein sequence ID" value="ENSCVAP00000008718.1"/>
    <property type="gene ID" value="ENSCVAG00000010564.1"/>
</dbReference>
<evidence type="ECO:0000256" key="3">
    <source>
        <dbReference type="ARBA" id="ARBA00013793"/>
    </source>
</evidence>
<dbReference type="PANTHER" id="PTHR14527">
    <property type="entry name" value="PROTEIN MIS12 HOMOLOG"/>
    <property type="match status" value="1"/>
</dbReference>
<organism evidence="11 12">
    <name type="scientific">Cyprinodon variegatus</name>
    <name type="common">Sheepshead minnow</name>
    <dbReference type="NCBI Taxonomy" id="28743"/>
    <lineage>
        <taxon>Eukaryota</taxon>
        <taxon>Metazoa</taxon>
        <taxon>Chordata</taxon>
        <taxon>Craniata</taxon>
        <taxon>Vertebrata</taxon>
        <taxon>Euteleostomi</taxon>
        <taxon>Actinopterygii</taxon>
        <taxon>Neopterygii</taxon>
        <taxon>Teleostei</taxon>
        <taxon>Neoteleostei</taxon>
        <taxon>Acanthomorphata</taxon>
        <taxon>Ovalentaria</taxon>
        <taxon>Atherinomorphae</taxon>
        <taxon>Cyprinodontiformes</taxon>
        <taxon>Cyprinodontidae</taxon>
        <taxon>Cyprinodon</taxon>
    </lineage>
</organism>
<dbReference type="GeneID" id="107092138"/>
<reference evidence="11" key="2">
    <citation type="submission" date="2025-09" db="UniProtKB">
        <authorList>
            <consortium name="Ensembl"/>
        </authorList>
    </citation>
    <scope>IDENTIFICATION</scope>
</reference>
<accession>A0A3Q2CSX1</accession>
<evidence type="ECO:0000256" key="10">
    <source>
        <dbReference type="ARBA" id="ARBA00023328"/>
    </source>
</evidence>
<keyword evidence="10" id="KW-0137">Centromere</keyword>
<dbReference type="Proteomes" id="UP000265020">
    <property type="component" value="Unassembled WGS sequence"/>
</dbReference>
<dbReference type="RefSeq" id="XP_015241938.1">
    <property type="nucleotide sequence ID" value="XM_015386452.1"/>
</dbReference>
<dbReference type="GO" id="GO:0005634">
    <property type="term" value="C:nucleus"/>
    <property type="evidence" value="ECO:0007669"/>
    <property type="project" value="InterPro"/>
</dbReference>
<dbReference type="OMA" id="DYLFEMM"/>
<evidence type="ECO:0000256" key="6">
    <source>
        <dbReference type="ARBA" id="ARBA00022776"/>
    </source>
</evidence>
<evidence type="ECO:0000256" key="9">
    <source>
        <dbReference type="ARBA" id="ARBA00023306"/>
    </source>
</evidence>
<keyword evidence="12" id="KW-1185">Reference proteome</keyword>
<dbReference type="GO" id="GO:0051301">
    <property type="term" value="P:cell division"/>
    <property type="evidence" value="ECO:0007669"/>
    <property type="project" value="UniProtKB-KW"/>
</dbReference>
<name>A0A3Q2CSX1_CYPVA</name>
<evidence type="ECO:0000313" key="12">
    <source>
        <dbReference type="Proteomes" id="UP000265020"/>
    </source>
</evidence>